<dbReference type="Pfam" id="PF21027">
    <property type="entry name" value="Sde0182_C"/>
    <property type="match status" value="1"/>
</dbReference>
<evidence type="ECO:0000259" key="1">
    <source>
        <dbReference type="Pfam" id="PF21027"/>
    </source>
</evidence>
<dbReference type="AlphaFoldDB" id="A0A2H3G759"/>
<sequence length="209" mass="23574">MSAKHYADAVDTVVGMNGRTYASNYATIWRWRQAFQHDFAARMQWTLTDRFVAANHALVVFVNDSTGGPEPLFVEIEAGEKLLLDASKSYDPDGDAITFHWFQYKEPSSVAGLIGEMIPDLEINNLDADYPGRRIELRIPPPEVCGLEQLSGQPVENGHEYHFILEVKDNGTLNLTTYKRVVIQTTNRQLRGARATVAETTAEWLFLLQ</sequence>
<accession>A0A2H3G759</accession>
<dbReference type="Gene3D" id="2.60.40.10">
    <property type="entry name" value="Immunoglobulins"/>
    <property type="match status" value="1"/>
</dbReference>
<name>A0A2H3G759_FUSOX</name>
<dbReference type="GO" id="GO:0016799">
    <property type="term" value="F:hydrolase activity, hydrolyzing N-glycosyl compounds"/>
    <property type="evidence" value="ECO:0007669"/>
    <property type="project" value="InterPro"/>
</dbReference>
<reference evidence="2 3" key="2">
    <citation type="journal article" date="2017" name="Sci. Rep.">
        <title>A mobile pathogenicity chromosome in Fusarium oxysporum for infection of multiple cucurbit species.</title>
        <authorList>
            <person name="van Dam P."/>
            <person name="Fokkens L."/>
            <person name="Ayukawa Y."/>
            <person name="van der Gragt M."/>
            <person name="Ter Horst A."/>
            <person name="Brankovics B."/>
            <person name="Houterman P.M."/>
            <person name="Arie T."/>
            <person name="Rep M."/>
        </authorList>
    </citation>
    <scope>NUCLEOTIDE SEQUENCE [LARGE SCALE GENOMIC DNA]</scope>
    <source>
        <strain evidence="2 3">Forc016</strain>
    </source>
</reference>
<proteinExistence type="predicted"/>
<dbReference type="STRING" id="327505.A0A2H3G759"/>
<dbReference type="InterPro" id="IPR036452">
    <property type="entry name" value="Ribo_hydro-like"/>
</dbReference>
<evidence type="ECO:0000313" key="3">
    <source>
        <dbReference type="Proteomes" id="UP000219602"/>
    </source>
</evidence>
<evidence type="ECO:0000313" key="2">
    <source>
        <dbReference type="EMBL" id="PCD25926.1"/>
    </source>
</evidence>
<gene>
    <name evidence="2" type="ORF">AU210_012360</name>
</gene>
<dbReference type="InterPro" id="IPR048527">
    <property type="entry name" value="Sde182_C"/>
</dbReference>
<dbReference type="Proteomes" id="UP000219602">
    <property type="component" value="Chromosome 11"/>
</dbReference>
<comment type="caution">
    <text evidence="2">The sequence shown here is derived from an EMBL/GenBank/DDBJ whole genome shotgun (WGS) entry which is preliminary data.</text>
</comment>
<organism evidence="2 3">
    <name type="scientific">Fusarium oxysporum f. sp. radicis-cucumerinum</name>
    <dbReference type="NCBI Taxonomy" id="327505"/>
    <lineage>
        <taxon>Eukaryota</taxon>
        <taxon>Fungi</taxon>
        <taxon>Dikarya</taxon>
        <taxon>Ascomycota</taxon>
        <taxon>Pezizomycotina</taxon>
        <taxon>Sordariomycetes</taxon>
        <taxon>Hypocreomycetidae</taxon>
        <taxon>Hypocreales</taxon>
        <taxon>Nectriaceae</taxon>
        <taxon>Fusarium</taxon>
        <taxon>Fusarium oxysporum species complex</taxon>
    </lineage>
</organism>
<dbReference type="EMBL" id="MABQ02000009">
    <property type="protein sequence ID" value="PCD25926.1"/>
    <property type="molecule type" value="Genomic_DNA"/>
</dbReference>
<dbReference type="Gene3D" id="3.90.245.10">
    <property type="entry name" value="Ribonucleoside hydrolase-like"/>
    <property type="match status" value="1"/>
</dbReference>
<feature type="domain" description="Cellulose-binding Sde182 C-terminal" evidence="1">
    <location>
        <begin position="83"/>
        <end position="185"/>
    </location>
</feature>
<protein>
    <recommendedName>
        <fullName evidence="1">Cellulose-binding Sde182 C-terminal domain-containing protein</fullName>
    </recommendedName>
</protein>
<dbReference type="InterPro" id="IPR013783">
    <property type="entry name" value="Ig-like_fold"/>
</dbReference>
<reference evidence="2 3" key="1">
    <citation type="journal article" date="2016" name="Environ. Microbiol.">
        <title>Effector profiles distinguish formae speciales of Fusarium oxysporum.</title>
        <authorList>
            <person name="van Dam P."/>
            <person name="Fokkens L."/>
            <person name="Schmidt S.M."/>
            <person name="Linmans J.H."/>
            <person name="Kistler H.C."/>
            <person name="Ma L.J."/>
            <person name="Rep M."/>
        </authorList>
    </citation>
    <scope>NUCLEOTIDE SEQUENCE [LARGE SCALE GENOMIC DNA]</scope>
    <source>
        <strain evidence="2 3">Forc016</strain>
    </source>
</reference>